<dbReference type="SUPFAM" id="SSF52540">
    <property type="entry name" value="P-loop containing nucleoside triphosphate hydrolases"/>
    <property type="match status" value="1"/>
</dbReference>
<keyword evidence="1" id="KW-0677">Repeat</keyword>
<dbReference type="Gene3D" id="3.40.50.300">
    <property type="entry name" value="P-loop containing nucleotide triphosphate hydrolases"/>
    <property type="match status" value="1"/>
</dbReference>
<dbReference type="PANTHER" id="PTHR10039:SF14">
    <property type="entry name" value="NACHT DOMAIN-CONTAINING PROTEIN"/>
    <property type="match status" value="1"/>
</dbReference>
<accession>A0A9P6C1E5</accession>
<protein>
    <recommendedName>
        <fullName evidence="2">Nephrocystin 3-like N-terminal domain-containing protein</fullName>
    </recommendedName>
</protein>
<feature type="domain" description="Nephrocystin 3-like N-terminal" evidence="2">
    <location>
        <begin position="82"/>
        <end position="230"/>
    </location>
</feature>
<dbReference type="InterPro" id="IPR056884">
    <property type="entry name" value="NPHP3-like_N"/>
</dbReference>
<reference evidence="3" key="1">
    <citation type="submission" date="2020-11" db="EMBL/GenBank/DDBJ databases">
        <authorList>
            <consortium name="DOE Joint Genome Institute"/>
            <person name="Ahrendt S."/>
            <person name="Riley R."/>
            <person name="Andreopoulos W."/>
            <person name="Labutti K."/>
            <person name="Pangilinan J."/>
            <person name="Ruiz-Duenas F.J."/>
            <person name="Barrasa J.M."/>
            <person name="Sanchez-Garcia M."/>
            <person name="Camarero S."/>
            <person name="Miyauchi S."/>
            <person name="Serrano A."/>
            <person name="Linde D."/>
            <person name="Babiker R."/>
            <person name="Drula E."/>
            <person name="Ayuso-Fernandez I."/>
            <person name="Pacheco R."/>
            <person name="Padilla G."/>
            <person name="Ferreira P."/>
            <person name="Barriuso J."/>
            <person name="Kellner H."/>
            <person name="Castanera R."/>
            <person name="Alfaro M."/>
            <person name="Ramirez L."/>
            <person name="Pisabarro A.G."/>
            <person name="Kuo A."/>
            <person name="Tritt A."/>
            <person name="Lipzen A."/>
            <person name="He G."/>
            <person name="Yan M."/>
            <person name="Ng V."/>
            <person name="Cullen D."/>
            <person name="Martin F."/>
            <person name="Rosso M.-N."/>
            <person name="Henrissat B."/>
            <person name="Hibbett D."/>
            <person name="Martinez A.T."/>
            <person name="Grigoriev I.V."/>
        </authorList>
    </citation>
    <scope>NUCLEOTIDE SEQUENCE</scope>
    <source>
        <strain evidence="3">MF-IS2</strain>
    </source>
</reference>
<proteinExistence type="predicted"/>
<evidence type="ECO:0000256" key="1">
    <source>
        <dbReference type="ARBA" id="ARBA00022737"/>
    </source>
</evidence>
<dbReference type="Proteomes" id="UP000807342">
    <property type="component" value="Unassembled WGS sequence"/>
</dbReference>
<comment type="caution">
    <text evidence="3">The sequence shown here is derived from an EMBL/GenBank/DDBJ whole genome shotgun (WGS) entry which is preliminary data.</text>
</comment>
<organism evidence="3 4">
    <name type="scientific">Macrolepiota fuliginosa MF-IS2</name>
    <dbReference type="NCBI Taxonomy" id="1400762"/>
    <lineage>
        <taxon>Eukaryota</taxon>
        <taxon>Fungi</taxon>
        <taxon>Dikarya</taxon>
        <taxon>Basidiomycota</taxon>
        <taxon>Agaricomycotina</taxon>
        <taxon>Agaricomycetes</taxon>
        <taxon>Agaricomycetidae</taxon>
        <taxon>Agaricales</taxon>
        <taxon>Agaricineae</taxon>
        <taxon>Agaricaceae</taxon>
        <taxon>Macrolepiota</taxon>
    </lineage>
</organism>
<keyword evidence="4" id="KW-1185">Reference proteome</keyword>
<evidence type="ECO:0000259" key="2">
    <source>
        <dbReference type="Pfam" id="PF24883"/>
    </source>
</evidence>
<dbReference type="PANTHER" id="PTHR10039">
    <property type="entry name" value="AMELOGENIN"/>
    <property type="match status" value="1"/>
</dbReference>
<name>A0A9P6C1E5_9AGAR</name>
<evidence type="ECO:0000313" key="4">
    <source>
        <dbReference type="Proteomes" id="UP000807342"/>
    </source>
</evidence>
<dbReference type="Pfam" id="PF24883">
    <property type="entry name" value="NPHP3_N"/>
    <property type="match status" value="1"/>
</dbReference>
<sequence>MPFFDSSQNTTITGGYFIDHSTNNNIPGQTGIDILFEVSNRDAAHDSSARDYDPRCLPGTREQHIEDIVYWAVPAAGADNPLPLLWMKGLAGVGKSAIAHTCAEKLKELGKLGATFFFSRNGRDKATEFIPTIVYQLSIKFPDYRVLVDHRIRNDRAILDKIMAVQFEALVVEPLQELEKAGKGIRKRITIIVDGLDECNSADDQRKIIKTIAAAARSGTTPFCWAFFSRPSPHIEGSFTRTDVTRITRTTVLPISNDANSDIELYLRDGFENILRDRNISAKSQWPSDNDIQTLVKSSNGLFIYAATALRVVARAGSLEEALRAVCATTFNDKRNSPFAELDAFYMLIMQRIPPDVLPTVLHSCMLLCGGGSFAGDSWTGVMFWGNMLTLSEIEFRAVCNHLSAVLHVYHHSDPLDFTQFGDTNRPFQRITPSTIKELRVHIRRQLGGSIHFYHKSFFDFLMDPTRSGPFCVISSPVVNAYYKHCLDVVLKYEESYSLRGSELSLAPDVPDSASSLSWPYTNELANSALKASVYDWAFGTCFRFFALLPIERQLLQRFGHVDFRKAYQNEAMVLTQDSDFMTSVRWHCCGYFKIIHSTQLFRAPRDKFRAQFNVAKFEAAIKRWKECRIIEPHYPNLTSWFKSLVPKKSQGNVISGLYRMGHGLKSVFWYWEINLKEEYYQEFQAVDLAEGERVYRDERFDLWPTKW</sequence>
<dbReference type="AlphaFoldDB" id="A0A9P6C1E5"/>
<gene>
    <name evidence="3" type="ORF">P691DRAFT_777487</name>
</gene>
<evidence type="ECO:0000313" key="3">
    <source>
        <dbReference type="EMBL" id="KAF9445555.1"/>
    </source>
</evidence>
<dbReference type="OrthoDB" id="5106486at2759"/>
<dbReference type="InterPro" id="IPR027417">
    <property type="entry name" value="P-loop_NTPase"/>
</dbReference>
<dbReference type="EMBL" id="MU151294">
    <property type="protein sequence ID" value="KAF9445555.1"/>
    <property type="molecule type" value="Genomic_DNA"/>
</dbReference>